<evidence type="ECO:0000259" key="9">
    <source>
        <dbReference type="Pfam" id="PF08288"/>
    </source>
</evidence>
<protein>
    <recommendedName>
        <fullName evidence="2">phosphatidylinositol N-acetylglucosaminyltransferase</fullName>
        <ecNumber evidence="2">2.4.1.198</ecNumber>
    </recommendedName>
    <alternativeName>
        <fullName evidence="6">GlcNAc-PI synthesis protein</fullName>
    </alternativeName>
</protein>
<dbReference type="InterPro" id="IPR039507">
    <property type="entry name" value="PIG-A/GPI3"/>
</dbReference>
<evidence type="ECO:0000256" key="3">
    <source>
        <dbReference type="ARBA" id="ARBA00022502"/>
    </source>
</evidence>
<feature type="transmembrane region" description="Helical" evidence="7">
    <location>
        <begin position="69"/>
        <end position="92"/>
    </location>
</feature>
<evidence type="ECO:0000313" key="10">
    <source>
        <dbReference type="EMBL" id="EYC15520.1"/>
    </source>
</evidence>
<keyword evidence="7" id="KW-0472">Membrane</keyword>
<dbReference type="Pfam" id="PF08288">
    <property type="entry name" value="PIGA"/>
    <property type="match status" value="1"/>
</dbReference>
<feature type="domain" description="PIGA GPI anchor biosynthesis" evidence="9">
    <location>
        <begin position="51"/>
        <end position="140"/>
    </location>
</feature>
<dbReference type="OrthoDB" id="734129at2759"/>
<dbReference type="GO" id="GO:0006506">
    <property type="term" value="P:GPI anchor biosynthetic process"/>
    <property type="evidence" value="ECO:0007669"/>
    <property type="project" value="UniProtKB-UniPathway"/>
</dbReference>
<dbReference type="GO" id="GO:0000506">
    <property type="term" value="C:glycosylphosphatidylinositol-N-acetylglucosaminyltransferase (GPI-GnT) complex"/>
    <property type="evidence" value="ECO:0007669"/>
    <property type="project" value="InterPro"/>
</dbReference>
<dbReference type="SUPFAM" id="SSF53756">
    <property type="entry name" value="UDP-Glycosyltransferase/glycogen phosphorylase"/>
    <property type="match status" value="1"/>
</dbReference>
<proteinExistence type="predicted"/>
<keyword evidence="4" id="KW-0328">Glycosyltransferase</keyword>
<comment type="pathway">
    <text evidence="1">Glycolipid biosynthesis; glycosylphosphatidylinositol-anchor biosynthesis.</text>
</comment>
<dbReference type="Proteomes" id="UP000024635">
    <property type="component" value="Unassembled WGS sequence"/>
</dbReference>
<dbReference type="GO" id="GO:0017176">
    <property type="term" value="F:phosphatidylinositol N-acetylglucosaminyltransferase activity"/>
    <property type="evidence" value="ECO:0007669"/>
    <property type="project" value="UniProtKB-EC"/>
</dbReference>
<evidence type="ECO:0000256" key="1">
    <source>
        <dbReference type="ARBA" id="ARBA00004687"/>
    </source>
</evidence>
<dbReference type="EMBL" id="JARK01001372">
    <property type="protein sequence ID" value="EYC15520.1"/>
    <property type="molecule type" value="Genomic_DNA"/>
</dbReference>
<evidence type="ECO:0000256" key="7">
    <source>
        <dbReference type="SAM" id="Phobius"/>
    </source>
</evidence>
<dbReference type="PANTHER" id="PTHR45871:SF1">
    <property type="entry name" value="PHOSPHATIDYLINOSITOL N-ACETYLGLUCOSAMINYLTRANSFERASE SUBUNIT A"/>
    <property type="match status" value="1"/>
</dbReference>
<feature type="domain" description="Glycosyl transferase family 1" evidence="8">
    <location>
        <begin position="199"/>
        <end position="306"/>
    </location>
</feature>
<keyword evidence="7" id="KW-1133">Transmembrane helix</keyword>
<dbReference type="FunFam" id="3.40.50.2000:FF:000093">
    <property type="entry name" value="UDP-GlcNAc:PI a1-6 GlcNAc-transferase"/>
    <property type="match status" value="1"/>
</dbReference>
<dbReference type="Gene3D" id="3.40.50.2000">
    <property type="entry name" value="Glycogen Phosphorylase B"/>
    <property type="match status" value="2"/>
</dbReference>
<dbReference type="InterPro" id="IPR013234">
    <property type="entry name" value="PIGA_GPI_anchor_biosynthesis"/>
</dbReference>
<evidence type="ECO:0000256" key="6">
    <source>
        <dbReference type="ARBA" id="ARBA00032160"/>
    </source>
</evidence>
<evidence type="ECO:0000313" key="11">
    <source>
        <dbReference type="Proteomes" id="UP000024635"/>
    </source>
</evidence>
<evidence type="ECO:0000256" key="2">
    <source>
        <dbReference type="ARBA" id="ARBA00012420"/>
    </source>
</evidence>
<dbReference type="UniPathway" id="UPA00196"/>
<reference evidence="11" key="1">
    <citation type="journal article" date="2015" name="Nat. Genet.">
        <title>The genome and transcriptome of the zoonotic hookworm Ancylostoma ceylanicum identify infection-specific gene families.</title>
        <authorList>
            <person name="Schwarz E.M."/>
            <person name="Hu Y."/>
            <person name="Antoshechkin I."/>
            <person name="Miller M.M."/>
            <person name="Sternberg P.W."/>
            <person name="Aroian R.V."/>
        </authorList>
    </citation>
    <scope>NUCLEOTIDE SEQUENCE</scope>
    <source>
        <strain evidence="11">HY135</strain>
    </source>
</reference>
<sequence length="502" mass="56780">MTASTDKNKELFSIALVSDFFCPNAGGVETHIYFLAQCLLELGHKVVVITHAYGDRRGIRYLSNGLKVYYLPFLVVYNGCSLATIIGSLPWLRKIFLREQIQLIHGHATFSSMAHEAMFNGWLMGIRTVFTDHSLFGFADASAILTNTLVLQYSLANVDRVICVSYTSKENTVLRGKLDPRKVFTIPNAIETRLFYPDPEQFYGNPTTIIFLGRLVYRKGADLLCAIIPKVCTRHPNVRFIVGGDGPKRLELEEMREKYHLHSRVTLLGTLPHNMVREVLVQGQIFINTSLTEAFCMSIVEAASCGYELEIFFIKKVSTYLSVLSLHVVSTRVGGVPEVLPADFISLEEPVPELLVDALSEAIRKREYRLLMDPIEKHEAVSNMYNWPDIAKRTEVVYQDAMREQTPQWRRGLKRYADQGIGFGILYITVALINMLFLIILEYFDPASKNPLANDIPRSKPASRGTAETPVDIKSTTYRECSVNHRRNFGMRLRSAAKAPLK</sequence>
<accession>A0A016UK14</accession>
<evidence type="ECO:0000259" key="8">
    <source>
        <dbReference type="Pfam" id="PF00534"/>
    </source>
</evidence>
<organism evidence="10 11">
    <name type="scientific">Ancylostoma ceylanicum</name>
    <dbReference type="NCBI Taxonomy" id="53326"/>
    <lineage>
        <taxon>Eukaryota</taxon>
        <taxon>Metazoa</taxon>
        <taxon>Ecdysozoa</taxon>
        <taxon>Nematoda</taxon>
        <taxon>Chromadorea</taxon>
        <taxon>Rhabditida</taxon>
        <taxon>Rhabditina</taxon>
        <taxon>Rhabditomorpha</taxon>
        <taxon>Strongyloidea</taxon>
        <taxon>Ancylostomatidae</taxon>
        <taxon>Ancylostomatinae</taxon>
        <taxon>Ancylostoma</taxon>
    </lineage>
</organism>
<dbReference type="CDD" id="cd03796">
    <property type="entry name" value="GT4_PIG-A-like"/>
    <property type="match status" value="1"/>
</dbReference>
<name>A0A016UK14_9BILA</name>
<keyword evidence="11" id="KW-1185">Reference proteome</keyword>
<gene>
    <name evidence="10" type="primary">Acey_s0036.g3190</name>
    <name evidence="10" type="synonym">Acey-D2085.6</name>
    <name evidence="10" type="ORF">Y032_0036g3190</name>
</gene>
<dbReference type="EC" id="2.4.1.198" evidence="2"/>
<dbReference type="PANTHER" id="PTHR45871">
    <property type="entry name" value="N-ACETYLGLUCOSAMINYL-PHOSPHATIDYLINOSITOL BIOSYNTHETIC PROTEIN"/>
    <property type="match status" value="1"/>
</dbReference>
<dbReference type="FunFam" id="3.40.50.2000:FF:000528">
    <property type="entry name" value="Sulfoquinovosyl transferase SQD2"/>
    <property type="match status" value="1"/>
</dbReference>
<dbReference type="STRING" id="53326.A0A016UK14"/>
<keyword evidence="5" id="KW-0808">Transferase</keyword>
<keyword evidence="7" id="KW-0812">Transmembrane</keyword>
<comment type="caution">
    <text evidence="10">The sequence shown here is derived from an EMBL/GenBank/DDBJ whole genome shotgun (WGS) entry which is preliminary data.</text>
</comment>
<feature type="transmembrane region" description="Helical" evidence="7">
    <location>
        <begin position="420"/>
        <end position="441"/>
    </location>
</feature>
<evidence type="ECO:0000256" key="5">
    <source>
        <dbReference type="ARBA" id="ARBA00022679"/>
    </source>
</evidence>
<evidence type="ECO:0000256" key="4">
    <source>
        <dbReference type="ARBA" id="ARBA00022676"/>
    </source>
</evidence>
<dbReference type="InterPro" id="IPR001296">
    <property type="entry name" value="Glyco_trans_1"/>
</dbReference>
<dbReference type="AlphaFoldDB" id="A0A016UK14"/>
<dbReference type="Pfam" id="PF00534">
    <property type="entry name" value="Glycos_transf_1"/>
    <property type="match status" value="1"/>
</dbReference>
<keyword evidence="3" id="KW-0337">GPI-anchor biosynthesis</keyword>